<dbReference type="Proteomes" id="UP000291124">
    <property type="component" value="Chromosome"/>
</dbReference>
<keyword evidence="1" id="KW-0812">Transmembrane</keyword>
<reference evidence="4" key="1">
    <citation type="submission" date="2019-03" db="EMBL/GenBank/DDBJ databases">
        <title>Flavobacterium sp.</title>
        <authorList>
            <person name="Kim H."/>
        </authorList>
    </citation>
    <scope>NUCLEOTIDE SEQUENCE [LARGE SCALE GENOMIC DNA]</scope>
    <source>
        <strain evidence="4">GS13</strain>
    </source>
</reference>
<keyword evidence="2" id="KW-0732">Signal</keyword>
<name>A0A4P6YHF8_9FLAO</name>
<dbReference type="OrthoDB" id="1375790at2"/>
<evidence type="ECO:0000313" key="3">
    <source>
        <dbReference type="EMBL" id="QBN20374.1"/>
    </source>
</evidence>
<feature type="chain" id="PRO_5020431926" description="Signal peptidase" evidence="2">
    <location>
        <begin position="24"/>
        <end position="77"/>
    </location>
</feature>
<keyword evidence="1" id="KW-0472">Membrane</keyword>
<accession>A0A4P6YHF8</accession>
<dbReference type="EMBL" id="CP037933">
    <property type="protein sequence ID" value="QBN20374.1"/>
    <property type="molecule type" value="Genomic_DNA"/>
</dbReference>
<keyword evidence="1" id="KW-1133">Transmembrane helix</keyword>
<evidence type="ECO:0000256" key="1">
    <source>
        <dbReference type="SAM" id="Phobius"/>
    </source>
</evidence>
<gene>
    <name evidence="3" type="ORF">E1750_16775</name>
</gene>
<evidence type="ECO:0008006" key="5">
    <source>
        <dbReference type="Google" id="ProtNLM"/>
    </source>
</evidence>
<evidence type="ECO:0000256" key="2">
    <source>
        <dbReference type="SAM" id="SignalP"/>
    </source>
</evidence>
<dbReference type="RefSeq" id="WP_133277874.1">
    <property type="nucleotide sequence ID" value="NZ_CP037933.1"/>
</dbReference>
<feature type="signal peptide" evidence="2">
    <location>
        <begin position="1"/>
        <end position="23"/>
    </location>
</feature>
<protein>
    <recommendedName>
        <fullName evidence="5">Signal peptidase</fullName>
    </recommendedName>
</protein>
<feature type="transmembrane region" description="Helical" evidence="1">
    <location>
        <begin position="52"/>
        <end position="71"/>
    </location>
</feature>
<evidence type="ECO:0000313" key="4">
    <source>
        <dbReference type="Proteomes" id="UP000291124"/>
    </source>
</evidence>
<proteinExistence type="predicted"/>
<dbReference type="KEGG" id="fnk:E1750_16775"/>
<organism evidence="3 4">
    <name type="scientific">Flavobacterium nackdongense</name>
    <dbReference type="NCBI Taxonomy" id="2547394"/>
    <lineage>
        <taxon>Bacteria</taxon>
        <taxon>Pseudomonadati</taxon>
        <taxon>Bacteroidota</taxon>
        <taxon>Flavobacteriia</taxon>
        <taxon>Flavobacteriales</taxon>
        <taxon>Flavobacteriaceae</taxon>
        <taxon>Flavobacterium</taxon>
    </lineage>
</organism>
<sequence length="77" mass="8300">MKNNLVKFYITAFFFVCTLATFAQPGSGSDNGGIDDSGTSDTTPAAPIDDSVWILLAIGLVFAFLRFRAVYKQVSNS</sequence>
<keyword evidence="4" id="KW-1185">Reference proteome</keyword>
<dbReference type="AlphaFoldDB" id="A0A4P6YHF8"/>